<evidence type="ECO:0008006" key="3">
    <source>
        <dbReference type="Google" id="ProtNLM"/>
    </source>
</evidence>
<keyword evidence="2" id="KW-1185">Reference proteome</keyword>
<sequence>MSFPVTVLHVSRRWRTVAPRTPTIWFYLRLTGVQSTTYLSTFVERFLDSPLDIVMRSHVLKGTNWTVFLQSHEWRTYTSYMVQLLQHVDRWRRFSLFASHAEAAHASCSVLKGCRAARLHCLQIWLLNSAPLFMEYLFLEGKPSLEHVRLTHTRLAMFSPPLYHTLMVLFLYFQARSPFPHESLQTILSSASMLARLYISCIKCTLTQGWQTPVNAPALRELDTARELNALLRSLANVLRNGPGFPCTHRVDLHLSKRDHLAND</sequence>
<name>A0A165B2B7_9APHY</name>
<dbReference type="GeneID" id="63828796"/>
<dbReference type="AlphaFoldDB" id="A0A165B2B7"/>
<dbReference type="EMBL" id="KV427697">
    <property type="protein sequence ID" value="KZT00094.1"/>
    <property type="molecule type" value="Genomic_DNA"/>
</dbReference>
<evidence type="ECO:0000313" key="1">
    <source>
        <dbReference type="EMBL" id="KZT00094.1"/>
    </source>
</evidence>
<gene>
    <name evidence="1" type="ORF">LAESUDRAFT_753346</name>
</gene>
<dbReference type="RefSeq" id="XP_040757834.1">
    <property type="nucleotide sequence ID" value="XM_040911768.1"/>
</dbReference>
<dbReference type="OrthoDB" id="3252356at2759"/>
<protein>
    <recommendedName>
        <fullName evidence="3">F-box domain-containing protein</fullName>
    </recommendedName>
</protein>
<organism evidence="1 2">
    <name type="scientific">Laetiporus sulphureus 93-53</name>
    <dbReference type="NCBI Taxonomy" id="1314785"/>
    <lineage>
        <taxon>Eukaryota</taxon>
        <taxon>Fungi</taxon>
        <taxon>Dikarya</taxon>
        <taxon>Basidiomycota</taxon>
        <taxon>Agaricomycotina</taxon>
        <taxon>Agaricomycetes</taxon>
        <taxon>Polyporales</taxon>
        <taxon>Laetiporus</taxon>
    </lineage>
</organism>
<evidence type="ECO:0000313" key="2">
    <source>
        <dbReference type="Proteomes" id="UP000076871"/>
    </source>
</evidence>
<dbReference type="InParanoid" id="A0A165B2B7"/>
<dbReference type="Proteomes" id="UP000076871">
    <property type="component" value="Unassembled WGS sequence"/>
</dbReference>
<reference evidence="1 2" key="1">
    <citation type="journal article" date="2016" name="Mol. Biol. Evol.">
        <title>Comparative Genomics of Early-Diverging Mushroom-Forming Fungi Provides Insights into the Origins of Lignocellulose Decay Capabilities.</title>
        <authorList>
            <person name="Nagy L.G."/>
            <person name="Riley R."/>
            <person name="Tritt A."/>
            <person name="Adam C."/>
            <person name="Daum C."/>
            <person name="Floudas D."/>
            <person name="Sun H."/>
            <person name="Yadav J.S."/>
            <person name="Pangilinan J."/>
            <person name="Larsson K.H."/>
            <person name="Matsuura K."/>
            <person name="Barry K."/>
            <person name="Labutti K."/>
            <person name="Kuo R."/>
            <person name="Ohm R.A."/>
            <person name="Bhattacharya S.S."/>
            <person name="Shirouzu T."/>
            <person name="Yoshinaga Y."/>
            <person name="Martin F.M."/>
            <person name="Grigoriev I.V."/>
            <person name="Hibbett D.S."/>
        </authorList>
    </citation>
    <scope>NUCLEOTIDE SEQUENCE [LARGE SCALE GENOMIC DNA]</scope>
    <source>
        <strain evidence="1 2">93-53</strain>
    </source>
</reference>
<proteinExistence type="predicted"/>
<accession>A0A165B2B7</accession>